<dbReference type="CDD" id="cd17316">
    <property type="entry name" value="MFS_SV2_like"/>
    <property type="match status" value="1"/>
</dbReference>
<evidence type="ECO:0000256" key="1">
    <source>
        <dbReference type="ARBA" id="ARBA00004141"/>
    </source>
</evidence>
<evidence type="ECO:0000256" key="3">
    <source>
        <dbReference type="ARBA" id="ARBA00022692"/>
    </source>
</evidence>
<comment type="subcellular location">
    <subcellularLocation>
        <location evidence="1">Membrane</location>
        <topology evidence="1">Multi-pass membrane protein</topology>
    </subcellularLocation>
</comment>
<reference evidence="9 10" key="1">
    <citation type="submission" date="2018-06" db="EMBL/GenBank/DDBJ databases">
        <authorList>
            <consortium name="Pathogen Informatics"/>
            <person name="Doyle S."/>
        </authorList>
    </citation>
    <scope>NUCLEOTIDE SEQUENCE [LARGE SCALE GENOMIC DNA]</scope>
    <source>
        <strain evidence="9 10">NCTC11694</strain>
    </source>
</reference>
<evidence type="ECO:0000256" key="2">
    <source>
        <dbReference type="ARBA" id="ARBA00022475"/>
    </source>
</evidence>
<sequence>MTIDTYLSEWVPTHLRNKAFAFAFFIQFLSVPAVALMSWLLVPITLFGLTGWRWVIIFGALCSLIIWVIRKKLPESARWLDEKGRHEEAHKVMCEMEQRCGVSPSPRHQVERQDNPRRLGSFKAIWAPQYRKRTIMLMVMNFFQAIGFFGFGNWLPALLSGQGASITHSLLYAFFITLAYPIGCLFCTRFVHRFENKWQIVLSALMTVVFGTLFALQNSPVLLVICGFMITWSNAWLTISYHAYQAEVFPTHIRARAVGFCYSFSRLSTAITSILIGIILQYAGTPGVISFIVASMLMVMLSVGIFGPKPAGSAWRIFDGSRRRVSRRRAWLIFSPEPAAATAAAMRSGRRAAISPASPARRCRQPRAPTTKAERPPPYLMTSGYSVKA</sequence>
<dbReference type="GO" id="GO:0005886">
    <property type="term" value="C:plasma membrane"/>
    <property type="evidence" value="ECO:0007669"/>
    <property type="project" value="TreeGrafter"/>
</dbReference>
<feature type="transmembrane region" description="Helical" evidence="7">
    <location>
        <begin position="288"/>
        <end position="307"/>
    </location>
</feature>
<dbReference type="EMBL" id="UGJR01000002">
    <property type="protein sequence ID" value="STR39296.1"/>
    <property type="molecule type" value="Genomic_DNA"/>
</dbReference>
<evidence type="ECO:0000259" key="8">
    <source>
        <dbReference type="PROSITE" id="PS50850"/>
    </source>
</evidence>
<feature type="transmembrane region" description="Helical" evidence="7">
    <location>
        <begin position="135"/>
        <end position="155"/>
    </location>
</feature>
<evidence type="ECO:0000313" key="9">
    <source>
        <dbReference type="EMBL" id="STR39296.1"/>
    </source>
</evidence>
<dbReference type="SUPFAM" id="SSF103473">
    <property type="entry name" value="MFS general substrate transporter"/>
    <property type="match status" value="1"/>
</dbReference>
<gene>
    <name evidence="9" type="primary">ydjE</name>
    <name evidence="9" type="ORF">NCTC11694_00435</name>
</gene>
<dbReference type="Proteomes" id="UP000255050">
    <property type="component" value="Unassembled WGS sequence"/>
</dbReference>
<keyword evidence="2" id="KW-1003">Cell membrane</keyword>
<evidence type="ECO:0000313" key="10">
    <source>
        <dbReference type="Proteomes" id="UP000255050"/>
    </source>
</evidence>
<evidence type="ECO:0000256" key="4">
    <source>
        <dbReference type="ARBA" id="ARBA00022989"/>
    </source>
</evidence>
<dbReference type="PANTHER" id="PTHR23508">
    <property type="entry name" value="CARBOXYLIC ACID TRANSPORTER PROTEIN HOMOLOG"/>
    <property type="match status" value="1"/>
</dbReference>
<dbReference type="GO" id="GO:0046943">
    <property type="term" value="F:carboxylic acid transmembrane transporter activity"/>
    <property type="evidence" value="ECO:0007669"/>
    <property type="project" value="TreeGrafter"/>
</dbReference>
<feature type="transmembrane region" description="Helical" evidence="7">
    <location>
        <begin position="52"/>
        <end position="69"/>
    </location>
</feature>
<feature type="domain" description="Major facilitator superfamily (MFS) profile" evidence="8">
    <location>
        <begin position="1"/>
        <end position="311"/>
    </location>
</feature>
<dbReference type="Pfam" id="PF00083">
    <property type="entry name" value="Sugar_tr"/>
    <property type="match status" value="1"/>
</dbReference>
<dbReference type="InterPro" id="IPR005828">
    <property type="entry name" value="MFS_sugar_transport-like"/>
</dbReference>
<feature type="transmembrane region" description="Helical" evidence="7">
    <location>
        <begin position="222"/>
        <end position="244"/>
    </location>
</feature>
<keyword evidence="5 7" id="KW-0472">Membrane</keyword>
<protein>
    <submittedName>
        <fullName evidence="9">Transporter</fullName>
    </submittedName>
</protein>
<keyword evidence="4 7" id="KW-1133">Transmembrane helix</keyword>
<keyword evidence="3 7" id="KW-0812">Transmembrane</keyword>
<dbReference type="InterPro" id="IPR036259">
    <property type="entry name" value="MFS_trans_sf"/>
</dbReference>
<dbReference type="InterPro" id="IPR020846">
    <property type="entry name" value="MFS_dom"/>
</dbReference>
<dbReference type="PROSITE" id="PS50850">
    <property type="entry name" value="MFS"/>
    <property type="match status" value="1"/>
</dbReference>
<dbReference type="AlphaFoldDB" id="A0A7H4LT20"/>
<accession>A0A7H4LT20</accession>
<feature type="transmembrane region" description="Helical" evidence="7">
    <location>
        <begin position="198"/>
        <end position="216"/>
    </location>
</feature>
<evidence type="ECO:0000256" key="5">
    <source>
        <dbReference type="ARBA" id="ARBA00023136"/>
    </source>
</evidence>
<name>A0A7H4LT20_9ENTR</name>
<comment type="caution">
    <text evidence="9">The sequence shown here is derived from an EMBL/GenBank/DDBJ whole genome shotgun (WGS) entry which is preliminary data.</text>
</comment>
<feature type="transmembrane region" description="Helical" evidence="7">
    <location>
        <begin position="264"/>
        <end position="282"/>
    </location>
</feature>
<feature type="transmembrane region" description="Helical" evidence="7">
    <location>
        <begin position="170"/>
        <end position="191"/>
    </location>
</feature>
<organism evidence="9 10">
    <name type="scientific">Klebsiella michiganensis</name>
    <dbReference type="NCBI Taxonomy" id="1134687"/>
    <lineage>
        <taxon>Bacteria</taxon>
        <taxon>Pseudomonadati</taxon>
        <taxon>Pseudomonadota</taxon>
        <taxon>Gammaproteobacteria</taxon>
        <taxon>Enterobacterales</taxon>
        <taxon>Enterobacteriaceae</taxon>
        <taxon>Klebsiella/Raoultella group</taxon>
        <taxon>Klebsiella</taxon>
    </lineage>
</organism>
<feature type="region of interest" description="Disordered" evidence="6">
    <location>
        <begin position="352"/>
        <end position="389"/>
    </location>
</feature>
<dbReference type="PANTHER" id="PTHR23508:SF10">
    <property type="entry name" value="CARBOXYLIC ACID TRANSPORTER PROTEIN HOMOLOG"/>
    <property type="match status" value="1"/>
</dbReference>
<dbReference type="Gene3D" id="1.20.1250.20">
    <property type="entry name" value="MFS general substrate transporter like domains"/>
    <property type="match status" value="1"/>
</dbReference>
<evidence type="ECO:0000256" key="6">
    <source>
        <dbReference type="SAM" id="MobiDB-lite"/>
    </source>
</evidence>
<evidence type="ECO:0000256" key="7">
    <source>
        <dbReference type="SAM" id="Phobius"/>
    </source>
</evidence>
<proteinExistence type="predicted"/>
<feature type="transmembrane region" description="Helical" evidence="7">
    <location>
        <begin position="20"/>
        <end position="40"/>
    </location>
</feature>